<dbReference type="EMBL" id="CP046457">
    <property type="protein sequence ID" value="QGT99247.1"/>
    <property type="molecule type" value="Genomic_DNA"/>
</dbReference>
<keyword evidence="2" id="KW-0119">Carbohydrate metabolism</keyword>
<comment type="similarity">
    <text evidence="1">Belongs to the glycosyl hydrolase 57 family.</text>
</comment>
<sequence>MKGYIALCPHFHQPHFQLYKTREEAFKNSYIPWIELLNEAVKLKEFYINLHFSGPFLYWIKDQKPEYVKQLQEIISSGKIGILGGLADEPFIQLSSRIDDYLYQIKKYDELCSEITGKKSYEWEGIHLVERECGELILKEVTRVARYLKTLPLYYLDAETFYESYFSYSGGSRDYCFKHFGFTDPFSNTTISHFPQQLLYYCFRDEIGGEEFFSIPVHSQFRYKLLKRQTFSDNDNVRVKPEHYYFYIKDALEKAYEHSIKLGVDKAPILLIFEDAEKLGQWSKDPKGDKKWLLQFFKLIEADEELEFCGLRKYYEKFGYLDTYPVRSSFSYPEWENWTAKRGIRGVCFGDERLRRVICRLRNIEEKQKEYEDKIINYYLKNFCNIDSIDLQSIVEHSLIDSLEKHKLVSSILEKHYSIELKKIYETINRVRNLIYQEDPKWASRHPSYGSSPYYDVFGLAYLEIADRLLIKAFEKLNKNNEKETYIQVIDWNKDGNDNIIIENPNQTAVVSTRGGCISYLHALSPKISNNKNKMLSLLKNDFAQIKAYNSILQYSTPLILTENDSELTIKYYHEGGRLEQSRNAFRCKVLLKINDEYKTIENFNNYIFNIEKIETNENCTLIKLKCVKEVQLTEFETINIELIKEFKFFLNSLSVNISVVTDKKNINQGKLYLVPELVTSATPSDEVEFQPEALIGLVINDDNSLINYKIENITTMTEKGSEYININETNSFPIQVDYLYKINSADRSEFYNRVSFAISSEQNINKLDIKPAVKQYYKDYIFKEQSELEYHTSGIMLKPYVPFKGESCNFKVDMSWDFNLNNNINYYQKKYNLINFK</sequence>
<dbReference type="GO" id="GO:0003824">
    <property type="term" value="F:catalytic activity"/>
    <property type="evidence" value="ECO:0007669"/>
    <property type="project" value="InterPro"/>
</dbReference>
<dbReference type="InterPro" id="IPR004300">
    <property type="entry name" value="Glyco_hydro_57_N"/>
</dbReference>
<evidence type="ECO:0000313" key="5">
    <source>
        <dbReference type="EMBL" id="QGT99247.1"/>
    </source>
</evidence>
<keyword evidence="3" id="KW-0175">Coiled coil</keyword>
<feature type="domain" description="Glycoside hydrolase family 57 N-terminal" evidence="4">
    <location>
        <begin position="23"/>
        <end position="120"/>
    </location>
</feature>
<gene>
    <name evidence="5" type="ORF">SYNTR_0654</name>
</gene>
<proteinExistence type="inferred from homology"/>
<dbReference type="RefSeq" id="WP_197079170.1">
    <property type="nucleotide sequence ID" value="NZ_CP046457.1"/>
</dbReference>
<dbReference type="Proteomes" id="UP000426444">
    <property type="component" value="Chromosome"/>
</dbReference>
<feature type="coiled-coil region" evidence="3">
    <location>
        <begin position="354"/>
        <end position="381"/>
    </location>
</feature>
<reference evidence="6" key="1">
    <citation type="journal article" date="2019" name="Microbiology">
        <title>Complete Genome Sequence of an Uncultured Bacterium of the Candidate Phylum Bipolaricaulota.</title>
        <authorList>
            <person name="Kadnikov V.V."/>
            <person name="Mardanov A.V."/>
            <person name="Beletsky A.V."/>
            <person name="Frank Y.A."/>
            <person name="Karnachuk O.V."/>
            <person name="Ravin N.V."/>
        </authorList>
    </citation>
    <scope>NUCLEOTIDE SEQUENCE [LARGE SCALE GENOMIC DNA]</scope>
</reference>
<dbReference type="InterPro" id="IPR011330">
    <property type="entry name" value="Glyco_hydro/deAcase_b/a-brl"/>
</dbReference>
<evidence type="ECO:0000256" key="2">
    <source>
        <dbReference type="ARBA" id="ARBA00023277"/>
    </source>
</evidence>
<dbReference type="SUPFAM" id="SSF88713">
    <property type="entry name" value="Glycoside hydrolase/deacetylase"/>
    <property type="match status" value="1"/>
</dbReference>
<evidence type="ECO:0000256" key="3">
    <source>
        <dbReference type="SAM" id="Coils"/>
    </source>
</evidence>
<keyword evidence="6" id="KW-1185">Reference proteome</keyword>
<dbReference type="Pfam" id="PF03065">
    <property type="entry name" value="Glyco_hydro_57"/>
    <property type="match status" value="1"/>
</dbReference>
<evidence type="ECO:0000259" key="4">
    <source>
        <dbReference type="Pfam" id="PF03065"/>
    </source>
</evidence>
<name>A0A6I6DA10_9FIRM</name>
<dbReference type="Gene3D" id="3.20.110.20">
    <property type="match status" value="1"/>
</dbReference>
<dbReference type="GO" id="GO:0005975">
    <property type="term" value="P:carbohydrate metabolic process"/>
    <property type="evidence" value="ECO:0007669"/>
    <property type="project" value="InterPro"/>
</dbReference>
<accession>A0A6I6DA10</accession>
<evidence type="ECO:0000256" key="1">
    <source>
        <dbReference type="ARBA" id="ARBA00006821"/>
    </source>
</evidence>
<dbReference type="KEGG" id="salq:SYNTR_0654"/>
<evidence type="ECO:0000313" key="6">
    <source>
        <dbReference type="Proteomes" id="UP000426444"/>
    </source>
</evidence>
<dbReference type="AlphaFoldDB" id="A0A6I6DA10"/>
<organism evidence="5 6">
    <name type="scientific">Candidatus Syntrophocurvum alkaliphilum</name>
    <dbReference type="NCBI Taxonomy" id="2293317"/>
    <lineage>
        <taxon>Bacteria</taxon>
        <taxon>Bacillati</taxon>
        <taxon>Bacillota</taxon>
        <taxon>Clostridia</taxon>
        <taxon>Eubacteriales</taxon>
        <taxon>Syntrophomonadaceae</taxon>
        <taxon>Candidatus Syntrophocurvum</taxon>
    </lineage>
</organism>
<protein>
    <recommendedName>
        <fullName evidence="4">Glycoside hydrolase family 57 N-terminal domain-containing protein</fullName>
    </recommendedName>
</protein>